<dbReference type="AlphaFoldDB" id="X1SQD3"/>
<name>X1SQD3_9ZZZZ</name>
<reference evidence="1" key="1">
    <citation type="journal article" date="2014" name="Front. Microbiol.">
        <title>High frequency of phylogenetically diverse reductive dehalogenase-homologous genes in deep subseafloor sedimentary metagenomes.</title>
        <authorList>
            <person name="Kawai M."/>
            <person name="Futagami T."/>
            <person name="Toyoda A."/>
            <person name="Takaki Y."/>
            <person name="Nishi S."/>
            <person name="Hori S."/>
            <person name="Arai W."/>
            <person name="Tsubouchi T."/>
            <person name="Morono Y."/>
            <person name="Uchiyama I."/>
            <person name="Ito T."/>
            <person name="Fujiyama A."/>
            <person name="Inagaki F."/>
            <person name="Takami H."/>
        </authorList>
    </citation>
    <scope>NUCLEOTIDE SEQUENCE</scope>
    <source>
        <strain evidence="1">Expedition CK06-06</strain>
    </source>
</reference>
<gene>
    <name evidence="1" type="ORF">S12H4_00688</name>
</gene>
<dbReference type="EMBL" id="BARW01000097">
    <property type="protein sequence ID" value="GAI70004.1"/>
    <property type="molecule type" value="Genomic_DNA"/>
</dbReference>
<proteinExistence type="predicted"/>
<accession>X1SQD3</accession>
<organism evidence="1">
    <name type="scientific">marine sediment metagenome</name>
    <dbReference type="NCBI Taxonomy" id="412755"/>
    <lineage>
        <taxon>unclassified sequences</taxon>
        <taxon>metagenomes</taxon>
        <taxon>ecological metagenomes</taxon>
    </lineage>
</organism>
<protein>
    <submittedName>
        <fullName evidence="1">Uncharacterized protein</fullName>
    </submittedName>
</protein>
<sequence length="207" mass="23483">MPGKLLPAHHTLADWDFESGSAYRSLSATYYVSAPTSLKILKPTGSWSEEVLCRIPATLCLPQGEVRTWFRYKYASYMPCSFRNQKALGSADHRNCYDVYLTATTAQLRRFINGGLSVRDSTPCVTLTDAWNHYRFFWYNGETPGEVPALCVDVYRDVAGEWIKQGSTLYDTSNWYKDSATNRCGIRPSSYAPNSSYYDDTEIWGPV</sequence>
<comment type="caution">
    <text evidence="1">The sequence shown here is derived from an EMBL/GenBank/DDBJ whole genome shotgun (WGS) entry which is preliminary data.</text>
</comment>
<evidence type="ECO:0000313" key="1">
    <source>
        <dbReference type="EMBL" id="GAI70004.1"/>
    </source>
</evidence>